<dbReference type="EMBL" id="CASHTH010001710">
    <property type="protein sequence ID" value="CAI8018750.1"/>
    <property type="molecule type" value="Genomic_DNA"/>
</dbReference>
<gene>
    <name evidence="2" type="ORF">GBAR_LOCUS11359</name>
</gene>
<accession>A0AA35RVY1</accession>
<organism evidence="2 3">
    <name type="scientific">Geodia barretti</name>
    <name type="common">Barrett's horny sponge</name>
    <dbReference type="NCBI Taxonomy" id="519541"/>
    <lineage>
        <taxon>Eukaryota</taxon>
        <taxon>Metazoa</taxon>
        <taxon>Porifera</taxon>
        <taxon>Demospongiae</taxon>
        <taxon>Heteroscleromorpha</taxon>
        <taxon>Tetractinellida</taxon>
        <taxon>Astrophorina</taxon>
        <taxon>Geodiidae</taxon>
        <taxon>Geodia</taxon>
    </lineage>
</organism>
<proteinExistence type="predicted"/>
<keyword evidence="3" id="KW-1185">Reference proteome</keyword>
<comment type="caution">
    <text evidence="2">The sequence shown here is derived from an EMBL/GenBank/DDBJ whole genome shotgun (WGS) entry which is preliminary data.</text>
</comment>
<evidence type="ECO:0000313" key="3">
    <source>
        <dbReference type="Proteomes" id="UP001174909"/>
    </source>
</evidence>
<sequence>MAQTSTPESCVQSLPLHTNDEWKIATHVQALRTEVKQCIEKVEKLSEEFQEIKSNVQETLEEVDKTRCAVTELTVKLLSSN</sequence>
<reference evidence="2" key="1">
    <citation type="submission" date="2023-03" db="EMBL/GenBank/DDBJ databases">
        <authorList>
            <person name="Steffen K."/>
            <person name="Cardenas P."/>
        </authorList>
    </citation>
    <scope>NUCLEOTIDE SEQUENCE</scope>
</reference>
<dbReference type="Proteomes" id="UP001174909">
    <property type="component" value="Unassembled WGS sequence"/>
</dbReference>
<keyword evidence="1" id="KW-0175">Coiled coil</keyword>
<evidence type="ECO:0000256" key="1">
    <source>
        <dbReference type="SAM" id="Coils"/>
    </source>
</evidence>
<protein>
    <submittedName>
        <fullName evidence="2">Uncharacterized protein</fullName>
    </submittedName>
</protein>
<feature type="coiled-coil region" evidence="1">
    <location>
        <begin position="28"/>
        <end position="62"/>
    </location>
</feature>
<name>A0AA35RVY1_GEOBA</name>
<evidence type="ECO:0000313" key="2">
    <source>
        <dbReference type="EMBL" id="CAI8018750.1"/>
    </source>
</evidence>
<dbReference type="AlphaFoldDB" id="A0AA35RVY1"/>